<dbReference type="InterPro" id="IPR050111">
    <property type="entry name" value="C-type_lectin/snaclec_domain"/>
</dbReference>
<reference evidence="3" key="1">
    <citation type="submission" date="2022-11" db="UniProtKB">
        <authorList>
            <consortium name="WormBaseParasite"/>
        </authorList>
    </citation>
    <scope>IDENTIFICATION</scope>
</reference>
<evidence type="ECO:0000313" key="3">
    <source>
        <dbReference type="WBParaSite" id="ACRNAN_scaffold3110.g17977.t1"/>
    </source>
</evidence>
<dbReference type="WBParaSite" id="ACRNAN_scaffold3110.g17977.t1">
    <property type="protein sequence ID" value="ACRNAN_scaffold3110.g17977.t1"/>
    <property type="gene ID" value="ACRNAN_scaffold3110.g17977"/>
</dbReference>
<protein>
    <submittedName>
        <fullName evidence="3">C-type lectin domain-containing protein</fullName>
    </submittedName>
</protein>
<dbReference type="CDD" id="cd00037">
    <property type="entry name" value="CLECT"/>
    <property type="match status" value="1"/>
</dbReference>
<name>A0A914DNR7_9BILA</name>
<dbReference type="InterPro" id="IPR016186">
    <property type="entry name" value="C-type_lectin-like/link_sf"/>
</dbReference>
<evidence type="ECO:0000313" key="2">
    <source>
        <dbReference type="Proteomes" id="UP000887540"/>
    </source>
</evidence>
<dbReference type="InterPro" id="IPR001304">
    <property type="entry name" value="C-type_lectin-like"/>
</dbReference>
<organism evidence="2 3">
    <name type="scientific">Acrobeloides nanus</name>
    <dbReference type="NCBI Taxonomy" id="290746"/>
    <lineage>
        <taxon>Eukaryota</taxon>
        <taxon>Metazoa</taxon>
        <taxon>Ecdysozoa</taxon>
        <taxon>Nematoda</taxon>
        <taxon>Chromadorea</taxon>
        <taxon>Rhabditida</taxon>
        <taxon>Tylenchina</taxon>
        <taxon>Cephalobomorpha</taxon>
        <taxon>Cephaloboidea</taxon>
        <taxon>Cephalobidae</taxon>
        <taxon>Acrobeloides</taxon>
    </lineage>
</organism>
<feature type="domain" description="C-type lectin" evidence="1">
    <location>
        <begin position="117"/>
        <end position="243"/>
    </location>
</feature>
<feature type="domain" description="C-type lectin" evidence="1">
    <location>
        <begin position="1"/>
        <end position="82"/>
    </location>
</feature>
<proteinExistence type="predicted"/>
<dbReference type="Pfam" id="PF00059">
    <property type="entry name" value="Lectin_C"/>
    <property type="match status" value="2"/>
</dbReference>
<dbReference type="SMART" id="SM00034">
    <property type="entry name" value="CLECT"/>
    <property type="match status" value="2"/>
</dbReference>
<dbReference type="AlphaFoldDB" id="A0A914DNR7"/>
<dbReference type="PROSITE" id="PS50041">
    <property type="entry name" value="C_TYPE_LECTIN_2"/>
    <property type="match status" value="2"/>
</dbReference>
<dbReference type="Gene3D" id="3.10.100.10">
    <property type="entry name" value="Mannose-Binding Protein A, subunit A"/>
    <property type="match status" value="2"/>
</dbReference>
<keyword evidence="2" id="KW-1185">Reference proteome</keyword>
<evidence type="ECO:0000259" key="1">
    <source>
        <dbReference type="PROSITE" id="PS50041"/>
    </source>
</evidence>
<dbReference type="PANTHER" id="PTHR22803">
    <property type="entry name" value="MANNOSE, PHOSPHOLIPASE, LECTIN RECEPTOR RELATED"/>
    <property type="match status" value="1"/>
</dbReference>
<dbReference type="SUPFAM" id="SSF56436">
    <property type="entry name" value="C-type lectin-like"/>
    <property type="match status" value="2"/>
</dbReference>
<accession>A0A914DNR7</accession>
<sequence>MGGNLATPKSAFENSFLKQLAQKNFGNSESFWLGGTSIFDPNGKWHWVDMSNMTYANWAKGQGQQSTIWNMMQANITDGTWRTWMESFWTYMDNPYICEIPPNPIPCPNASWIYISALAKCYYLTHNYDTWQNHRKSCQNQGGDLVSIHSYIENVFMGIYFNPGGYDESIYTGLYRQSNGNLGWSDGSNFDYQNNLNGTIPGEVYGILKASTNQDQSYIYDWDFQPGELFNQEQEQINQAICKSDPIGHQKIV</sequence>
<dbReference type="InterPro" id="IPR016187">
    <property type="entry name" value="CTDL_fold"/>
</dbReference>
<dbReference type="Proteomes" id="UP000887540">
    <property type="component" value="Unplaced"/>
</dbReference>